<name>A0ABT5FE77_9GAMM</name>
<organism evidence="1 2">
    <name type="scientific">Psychrosphaera algicola</name>
    <dbReference type="NCBI Taxonomy" id="3023714"/>
    <lineage>
        <taxon>Bacteria</taxon>
        <taxon>Pseudomonadati</taxon>
        <taxon>Pseudomonadota</taxon>
        <taxon>Gammaproteobacteria</taxon>
        <taxon>Alteromonadales</taxon>
        <taxon>Pseudoalteromonadaceae</taxon>
        <taxon>Psychrosphaera</taxon>
    </lineage>
</organism>
<dbReference type="NCBIfam" id="TIGR02450">
    <property type="entry name" value="TIGR02450 family Trp-rich protein"/>
    <property type="match status" value="1"/>
</dbReference>
<keyword evidence="2" id="KW-1185">Reference proteome</keyword>
<dbReference type="Proteomes" id="UP001528411">
    <property type="component" value="Unassembled WGS sequence"/>
</dbReference>
<dbReference type="InterPro" id="IPR012663">
    <property type="entry name" value="CHP02450_Tryp"/>
</dbReference>
<dbReference type="Pfam" id="PF09493">
    <property type="entry name" value="DUF2389"/>
    <property type="match status" value="1"/>
</dbReference>
<evidence type="ECO:0000313" key="1">
    <source>
        <dbReference type="EMBL" id="MDC2888922.1"/>
    </source>
</evidence>
<reference evidence="1 2" key="1">
    <citation type="submission" date="2023-01" db="EMBL/GenBank/DDBJ databases">
        <title>Psychrosphaera sp. nov., isolated from marine algae.</title>
        <authorList>
            <person name="Bayburt H."/>
            <person name="Choi B.J."/>
            <person name="Kim J.M."/>
            <person name="Choi D.G."/>
            <person name="Jeon C.O."/>
        </authorList>
    </citation>
    <scope>NUCLEOTIDE SEQUENCE [LARGE SCALE GENOMIC DNA]</scope>
    <source>
        <strain evidence="1 2">G1-22</strain>
    </source>
</reference>
<proteinExistence type="predicted"/>
<dbReference type="EMBL" id="JAQOMS010000002">
    <property type="protein sequence ID" value="MDC2888922.1"/>
    <property type="molecule type" value="Genomic_DNA"/>
</dbReference>
<protein>
    <submittedName>
        <fullName evidence="1">TIGR02450 family Trp-rich protein</fullName>
    </submittedName>
</protein>
<gene>
    <name evidence="1" type="ORF">PN838_09255</name>
</gene>
<comment type="caution">
    <text evidence="1">The sequence shown here is derived from an EMBL/GenBank/DDBJ whole genome shotgun (WGS) entry which is preliminary data.</text>
</comment>
<evidence type="ECO:0000313" key="2">
    <source>
        <dbReference type="Proteomes" id="UP001528411"/>
    </source>
</evidence>
<sequence>METLSNVNGVGHCQYNAPKNQVSPKALLNSKWTKVHVTNKEKHFLVTSVTFDEWQNVVECKMEAVISNNEYLLDWRELKQADKWRLGWN</sequence>
<accession>A0ABT5FE77</accession>